<feature type="region of interest" description="Disordered" evidence="1">
    <location>
        <begin position="27"/>
        <end position="56"/>
    </location>
</feature>
<feature type="compositionally biased region" description="Low complexity" evidence="1">
    <location>
        <begin position="74"/>
        <end position="90"/>
    </location>
</feature>
<accession>A0A6A5SJN4</accession>
<proteinExistence type="predicted"/>
<evidence type="ECO:0000256" key="1">
    <source>
        <dbReference type="SAM" id="MobiDB-lite"/>
    </source>
</evidence>
<feature type="compositionally biased region" description="Polar residues" evidence="1">
    <location>
        <begin position="246"/>
        <end position="283"/>
    </location>
</feature>
<feature type="compositionally biased region" description="Low complexity" evidence="1">
    <location>
        <begin position="228"/>
        <end position="245"/>
    </location>
</feature>
<sequence length="369" mass="40376">MMSLVPPRKRKDANALLLTRDKARVRIIGPSADRHSSGSTKTPHGRANNPASRTFTNLRRGSLRIFSIFRNGKSSTPSSGEITSSSTGSTVNTPDGTHRAETAKPDTDPSLHCHAKPDVPITLPTLDLPTLDLRPRSSSMFPLTTTTGFDGESDPVLRTLTPPPTPLVTSWSTPSLSQQLTAKLSNVLLQNNDTVVHRPKLHSRPTVRTDQFKQPSDDQITTTSPKTPMSEVPSLPSSVLSPGSSNAPLSQSTAPTSHKSSAPPTSGETTHRGYNSRQVTDSSPPLYESIAEQMPSHFLVFPRQDAPRLSEPSVATTENAAAAKVFFESHFNQILGTKVTPRSMRRRQMERKLFAMAIPNEHRHHKRRE</sequence>
<feature type="compositionally biased region" description="Polar residues" evidence="1">
    <location>
        <begin position="206"/>
        <end position="227"/>
    </location>
</feature>
<keyword evidence="3" id="KW-1185">Reference proteome</keyword>
<name>A0A6A5SJN4_9PLEO</name>
<dbReference type="Proteomes" id="UP000800038">
    <property type="component" value="Unassembled WGS sequence"/>
</dbReference>
<feature type="region of interest" description="Disordered" evidence="1">
    <location>
        <begin position="69"/>
        <end position="110"/>
    </location>
</feature>
<organism evidence="2 3">
    <name type="scientific">Clathrospora elynae</name>
    <dbReference type="NCBI Taxonomy" id="706981"/>
    <lineage>
        <taxon>Eukaryota</taxon>
        <taxon>Fungi</taxon>
        <taxon>Dikarya</taxon>
        <taxon>Ascomycota</taxon>
        <taxon>Pezizomycotina</taxon>
        <taxon>Dothideomycetes</taxon>
        <taxon>Pleosporomycetidae</taxon>
        <taxon>Pleosporales</taxon>
        <taxon>Diademaceae</taxon>
        <taxon>Clathrospora</taxon>
    </lineage>
</organism>
<protein>
    <submittedName>
        <fullName evidence="2">Uncharacterized protein</fullName>
    </submittedName>
</protein>
<feature type="region of interest" description="Disordered" evidence="1">
    <location>
        <begin position="195"/>
        <end position="283"/>
    </location>
</feature>
<gene>
    <name evidence="2" type="ORF">EJ02DRAFT_244232</name>
</gene>
<dbReference type="EMBL" id="ML976073">
    <property type="protein sequence ID" value="KAF1939844.1"/>
    <property type="molecule type" value="Genomic_DNA"/>
</dbReference>
<evidence type="ECO:0000313" key="3">
    <source>
        <dbReference type="Proteomes" id="UP000800038"/>
    </source>
</evidence>
<feature type="compositionally biased region" description="Basic and acidic residues" evidence="1">
    <location>
        <begin position="96"/>
        <end position="110"/>
    </location>
</feature>
<evidence type="ECO:0000313" key="2">
    <source>
        <dbReference type="EMBL" id="KAF1939844.1"/>
    </source>
</evidence>
<dbReference type="AlphaFoldDB" id="A0A6A5SJN4"/>
<dbReference type="OrthoDB" id="3638488at2759"/>
<reference evidence="2" key="1">
    <citation type="journal article" date="2020" name="Stud. Mycol.">
        <title>101 Dothideomycetes genomes: a test case for predicting lifestyles and emergence of pathogens.</title>
        <authorList>
            <person name="Haridas S."/>
            <person name="Albert R."/>
            <person name="Binder M."/>
            <person name="Bloem J."/>
            <person name="Labutti K."/>
            <person name="Salamov A."/>
            <person name="Andreopoulos B."/>
            <person name="Baker S."/>
            <person name="Barry K."/>
            <person name="Bills G."/>
            <person name="Bluhm B."/>
            <person name="Cannon C."/>
            <person name="Castanera R."/>
            <person name="Culley D."/>
            <person name="Daum C."/>
            <person name="Ezra D."/>
            <person name="Gonzalez J."/>
            <person name="Henrissat B."/>
            <person name="Kuo A."/>
            <person name="Liang C."/>
            <person name="Lipzen A."/>
            <person name="Lutzoni F."/>
            <person name="Magnuson J."/>
            <person name="Mondo S."/>
            <person name="Nolan M."/>
            <person name="Ohm R."/>
            <person name="Pangilinan J."/>
            <person name="Park H.-J."/>
            <person name="Ramirez L."/>
            <person name="Alfaro M."/>
            <person name="Sun H."/>
            <person name="Tritt A."/>
            <person name="Yoshinaga Y."/>
            <person name="Zwiers L.-H."/>
            <person name="Turgeon B."/>
            <person name="Goodwin S."/>
            <person name="Spatafora J."/>
            <person name="Crous P."/>
            <person name="Grigoriev I."/>
        </authorList>
    </citation>
    <scope>NUCLEOTIDE SEQUENCE</scope>
    <source>
        <strain evidence="2">CBS 161.51</strain>
    </source>
</reference>